<evidence type="ECO:0000313" key="1">
    <source>
        <dbReference type="EMBL" id="EFM65243.1"/>
    </source>
</evidence>
<dbReference type="Pfam" id="PF08876">
    <property type="entry name" value="DUF1836"/>
    <property type="match status" value="1"/>
</dbReference>
<dbReference type="PANTHER" id="PTHR40056">
    <property type="entry name" value="HYPOTHETICAL CYTOSOLIC PROTEIN"/>
    <property type="match status" value="1"/>
</dbReference>
<proteinExistence type="predicted"/>
<comment type="caution">
    <text evidence="1">The sequence shown here is derived from an EMBL/GenBank/DDBJ whole genome shotgun (WGS) entry which is preliminary data.</text>
</comment>
<name>E0E1J1_9FIRM</name>
<evidence type="ECO:0008006" key="3">
    <source>
        <dbReference type="Google" id="ProtNLM"/>
    </source>
</evidence>
<dbReference type="Proteomes" id="UP000003244">
    <property type="component" value="Unassembled WGS sequence"/>
</dbReference>
<dbReference type="InterPro" id="IPR014975">
    <property type="entry name" value="DUF1836"/>
</dbReference>
<accession>E0E1J1</accession>
<protein>
    <recommendedName>
        <fullName evidence="3">DUF1836 domain-containing protein</fullName>
    </recommendedName>
</protein>
<dbReference type="OrthoDB" id="3191472at2"/>
<dbReference type="AlphaFoldDB" id="E0E1J1"/>
<evidence type="ECO:0000313" key="2">
    <source>
        <dbReference type="Proteomes" id="UP000003244"/>
    </source>
</evidence>
<dbReference type="EMBL" id="ADGQ01000016">
    <property type="protein sequence ID" value="EFM65243.1"/>
    <property type="molecule type" value="Genomic_DNA"/>
</dbReference>
<reference evidence="1 2" key="1">
    <citation type="submission" date="2010-08" db="EMBL/GenBank/DDBJ databases">
        <authorList>
            <person name="Harkins D.M."/>
            <person name="Madupu R."/>
            <person name="Durkin A.S."/>
            <person name="Torralba M."/>
            <person name="Methe B."/>
            <person name="Sutton G.G."/>
            <person name="Nelson K.E."/>
        </authorList>
    </citation>
    <scope>NUCLEOTIDE SEQUENCE [LARGE SCALE GENOMIC DNA]</scope>
    <source>
        <strain evidence="1 2">DSM 17678</strain>
    </source>
</reference>
<dbReference type="eggNOG" id="COG0789">
    <property type="taxonomic scope" value="Bacteria"/>
</dbReference>
<sequence>MTKQEDRDGGKMYKIEDIIKDLTQKSDIRLEDVPDIDLYMDQVLTLFNKYFPYNEGEQALTKTMINNYAKSGVIKPAVKKKYTKEHILMIVITCLLKRDISMMEIRDLVGDSDVESAYSLFIDQKELMNDSLIEAMGPIIKDLKENMPIGSESKLLDVLMLCYYSNLLSETARAIIRGDNDQ</sequence>
<organism evidence="1 2">
    <name type="scientific">Peptostreptococcus stomatis DSM 17678</name>
    <dbReference type="NCBI Taxonomy" id="596315"/>
    <lineage>
        <taxon>Bacteria</taxon>
        <taxon>Bacillati</taxon>
        <taxon>Bacillota</taxon>
        <taxon>Clostridia</taxon>
        <taxon>Peptostreptococcales</taxon>
        <taxon>Peptostreptococcaceae</taxon>
        <taxon>Peptostreptococcus</taxon>
    </lineage>
</organism>
<keyword evidence="2" id="KW-1185">Reference proteome</keyword>
<gene>
    <name evidence="1" type="ORF">HMPREF0634_0174</name>
</gene>
<dbReference type="STRING" id="596315.HMPREF0634_0174"/>
<dbReference type="PANTHER" id="PTHR40056:SF1">
    <property type="entry name" value="DUF1836 DOMAIN-CONTAINING PROTEIN"/>
    <property type="match status" value="1"/>
</dbReference>